<evidence type="ECO:0000256" key="1">
    <source>
        <dbReference type="SAM" id="MobiDB-lite"/>
    </source>
</evidence>
<keyword evidence="4" id="KW-1185">Reference proteome</keyword>
<dbReference type="PANTHER" id="PTHR47052:SF3">
    <property type="entry name" value="INGRESSION PROTEIN 1"/>
    <property type="match status" value="1"/>
</dbReference>
<dbReference type="Gene3D" id="2.60.40.150">
    <property type="entry name" value="C2 domain"/>
    <property type="match status" value="1"/>
</dbReference>
<name>A0A418B6H6_9STRA</name>
<feature type="region of interest" description="Disordered" evidence="1">
    <location>
        <begin position="1506"/>
        <end position="1529"/>
    </location>
</feature>
<dbReference type="SUPFAM" id="SSF49562">
    <property type="entry name" value="C2 domain (Calcium/lipid-binding domain, CaLB)"/>
    <property type="match status" value="1"/>
</dbReference>
<sequence>MPELHLRAVSGRNLYDAQLFGKQDPFCKIQVGNQVQKTKVHDNGGRFPVWNEKFIFRVNDPQLDQIVITIEDKNVLDNAYIGQCRVPVNSFLHGQVVDQWYPVTRGKDHRGEINLRVQLTGLPGQPHAGIAPPGGYQAPAPAYPAQPGYPVPPQGYGPPQPQQGYIAPTSYTAPAQPGYAAPQPGHRSVAEAKHMEGREGLYRVAEGSPHRRGSVASVLGRRSTVLDEIEPFASDSDDSDDHLHDDNDLIATPCPIPHLGFCYHGDAFYQRGLYTEALLYLSRLPRKSKLPMPMQSATTPMSSSSAATIPMTAASQSRRKAGVSKLTPMSRSSNHRESVVLDVKDEGRDSRMNRKRQCAYAIDAMAANPMLHPTLFADNVVPTLLSLCRSKDGVTSRLCVSALCHLSGSQRGRELMLQHGCLSILQAALLLPASPDHYNILATFANLSIEDSFESMFVKEKALESMVQHRKSTDAAERLASFTLFNLSCPSYTYPRINDVMRALVEHGRDCRDRLLLSQAFYNLTATKSNRMKIVAIPDAFDIINVLVMTTADPVIRSNALHSLWCLSDTEGCRRALIVHGAVRALVTSLKATTDIQDLRYTPFLHLIPRSCRVIRCIFATLDNVATESLGCEEMANVGALSSLAHLTNLLVDPTLRTSVYKCISLILAGERNVVHVDVAFFELLVSYSHSNALDLKHISRYVLHGLGCLLAFAKPDAQSFLHNLAYLPKLLYHVLYKNFEPSGADEYLQAVLLYNMTLTFRPLDIAKPCLARLLHFGHDSPREDIRAMACGMLFNLFQEPTLHEPLLTHDGVLDVLVKLLQLPPSSSFDLDTPCKCLDIICVVLDQHQVGEALTTAVIYAVFPTLVKLCERGDSLVNAGCAACFARFGMVESCRVRMVRNGLIASLSLLAGEDNPDTLQLVVSTYSQLSCDPTICRELIENGIVHSLASLAAAPEEDVRRACAIAFCNLSTNEDNIVTLVKHGALKALLVISCVKSNDAITRRMCMKAVRLVMNLMRAEANIPTMCNDGLPWAFTIFAMSSEEQDFPILADASRAHPKRHHDDGIAADLYSLVAPLLTRCLQVLDTIRESGPNLEIMLLLMRAIYNISCRDDLLVHVCKTGIVSSISYIVSSQGDSPPSVAMCAAIMRNLSCEGSCHAQLVNDHATTLLVSIFNSKNALKIAKEDAAIGVCNLLLGRVNSSVMLAQGALTPILWLCAHAGLESNILCSAVLRKLAMPPGNIQQLVDEGAVPCVVSLLETTSNLYIKRNCTATFCLLARKHSVKPSLAANGVISLTLDLLDDLKKPSTIKSPVTTSIEKMSIDLVTSLAEFVRPNVAGEQHISSMLFQLIDVEDGGYVRGTACEWEQDREFLVRAQDGPLPLAKPSAARQLRTADIPTLHVPLFPILSQGYSEGFTVSRDQLVMRKLESVVPTIDDAYGHRNSADKMEDNLDVLRKVLLSHTNQGNAIRSAGWKKLVSMEFSSQKMFPKLRTPFAPMAVNASTGTPDVDKVDIKPDNAPPPPMSKDKVLWRTPPVFDGKKSADEAGGGAIKSIASFTIQHAVLGSPIRASPRVGTPGRRVRLAPVDEKMS</sequence>
<dbReference type="SMART" id="SM00239">
    <property type="entry name" value="C2"/>
    <property type="match status" value="1"/>
</dbReference>
<dbReference type="VEuPathDB" id="FungiDB:H310_05952"/>
<dbReference type="Proteomes" id="UP000285060">
    <property type="component" value="Unassembled WGS sequence"/>
</dbReference>
<comment type="caution">
    <text evidence="3">The sequence shown here is derived from an EMBL/GenBank/DDBJ whole genome shotgun (WGS) entry which is preliminary data.</text>
</comment>
<dbReference type="PANTHER" id="PTHR47052">
    <property type="entry name" value="CONSERVED SERINE PROLINE-RICH PROTEIN (AFU_ORTHOLOGUE AFUA_2G01790)"/>
    <property type="match status" value="1"/>
</dbReference>
<dbReference type="InterPro" id="IPR011989">
    <property type="entry name" value="ARM-like"/>
</dbReference>
<dbReference type="Pfam" id="PF00514">
    <property type="entry name" value="Arm"/>
    <property type="match status" value="1"/>
</dbReference>
<evidence type="ECO:0000313" key="3">
    <source>
        <dbReference type="EMBL" id="RHY33751.1"/>
    </source>
</evidence>
<dbReference type="InterPro" id="IPR000008">
    <property type="entry name" value="C2_dom"/>
</dbReference>
<reference evidence="3 4" key="1">
    <citation type="submission" date="2018-08" db="EMBL/GenBank/DDBJ databases">
        <title>Aphanomyces genome sequencing and annotation.</title>
        <authorList>
            <person name="Minardi D."/>
            <person name="Oidtmann B."/>
            <person name="Van Der Giezen M."/>
            <person name="Studholme D.J."/>
        </authorList>
    </citation>
    <scope>NUCLEOTIDE SEQUENCE [LARGE SCALE GENOMIC DNA]</scope>
    <source>
        <strain evidence="3 4">NJM0002</strain>
    </source>
</reference>
<dbReference type="PROSITE" id="PS50004">
    <property type="entry name" value="C2"/>
    <property type="match status" value="1"/>
</dbReference>
<dbReference type="EMBL" id="QUSY01000060">
    <property type="protein sequence ID" value="RHY33751.1"/>
    <property type="molecule type" value="Genomic_DNA"/>
</dbReference>
<dbReference type="CDD" id="cd00030">
    <property type="entry name" value="C2"/>
    <property type="match status" value="1"/>
</dbReference>
<dbReference type="InterPro" id="IPR035892">
    <property type="entry name" value="C2_domain_sf"/>
</dbReference>
<evidence type="ECO:0000259" key="2">
    <source>
        <dbReference type="PROSITE" id="PS50004"/>
    </source>
</evidence>
<evidence type="ECO:0000313" key="4">
    <source>
        <dbReference type="Proteomes" id="UP000285060"/>
    </source>
</evidence>
<protein>
    <recommendedName>
        <fullName evidence="2">C2 domain-containing protein</fullName>
    </recommendedName>
</protein>
<organism evidence="3 4">
    <name type="scientific">Aphanomyces invadans</name>
    <dbReference type="NCBI Taxonomy" id="157072"/>
    <lineage>
        <taxon>Eukaryota</taxon>
        <taxon>Sar</taxon>
        <taxon>Stramenopiles</taxon>
        <taxon>Oomycota</taxon>
        <taxon>Saprolegniomycetes</taxon>
        <taxon>Saprolegniales</taxon>
        <taxon>Verrucalvaceae</taxon>
        <taxon>Aphanomyces</taxon>
    </lineage>
</organism>
<gene>
    <name evidence="3" type="ORF">DYB32_001425</name>
</gene>
<proteinExistence type="predicted"/>
<dbReference type="SMART" id="SM00185">
    <property type="entry name" value="ARM"/>
    <property type="match status" value="4"/>
</dbReference>
<dbReference type="InterPro" id="IPR000225">
    <property type="entry name" value="Armadillo"/>
</dbReference>
<dbReference type="InterPro" id="IPR016024">
    <property type="entry name" value="ARM-type_fold"/>
</dbReference>
<feature type="region of interest" description="Disordered" evidence="1">
    <location>
        <begin position="1568"/>
        <end position="1590"/>
    </location>
</feature>
<feature type="domain" description="C2" evidence="2">
    <location>
        <begin position="1"/>
        <end position="101"/>
    </location>
</feature>
<dbReference type="Gene3D" id="1.25.10.10">
    <property type="entry name" value="Leucine-rich Repeat Variant"/>
    <property type="match status" value="3"/>
</dbReference>
<dbReference type="SUPFAM" id="SSF48371">
    <property type="entry name" value="ARM repeat"/>
    <property type="match status" value="3"/>
</dbReference>
<feature type="region of interest" description="Disordered" evidence="1">
    <location>
        <begin position="313"/>
        <end position="336"/>
    </location>
</feature>
<dbReference type="VEuPathDB" id="FungiDB:H310_05953"/>
<dbReference type="Pfam" id="PF00168">
    <property type="entry name" value="C2"/>
    <property type="match status" value="1"/>
</dbReference>
<accession>A0A418B6H6</accession>
<dbReference type="InterPro" id="IPR052981">
    <property type="entry name" value="Ingression_C2_domain"/>
</dbReference>